<dbReference type="InterPro" id="IPR023031">
    <property type="entry name" value="OPRT"/>
</dbReference>
<dbReference type="Pfam" id="PF00156">
    <property type="entry name" value="Pribosyltran"/>
    <property type="match status" value="1"/>
</dbReference>
<evidence type="ECO:0000313" key="8">
    <source>
        <dbReference type="EMBL" id="KKT89875.1"/>
    </source>
</evidence>
<name>A0A0G1L2D2_9BACT</name>
<dbReference type="EMBL" id="LCKD01000012">
    <property type="protein sequence ID" value="KKT89875.1"/>
    <property type="molecule type" value="Genomic_DNA"/>
</dbReference>
<feature type="binding site" evidence="6">
    <location>
        <position position="146"/>
    </location>
    <ligand>
        <name>orotate</name>
        <dbReference type="ChEBI" id="CHEBI:30839"/>
    </ligand>
</feature>
<dbReference type="PANTHER" id="PTHR19278">
    <property type="entry name" value="OROTATE PHOSPHORIBOSYLTRANSFERASE"/>
    <property type="match status" value="1"/>
</dbReference>
<feature type="binding site" description="in other chain" evidence="6">
    <location>
        <begin position="114"/>
        <end position="122"/>
    </location>
    <ligand>
        <name>5-phospho-alpha-D-ribose 1-diphosphate</name>
        <dbReference type="ChEBI" id="CHEBI:58017"/>
        <note>ligand shared between dimeric partners</note>
    </ligand>
</feature>
<comment type="pathway">
    <text evidence="1 6">Pyrimidine metabolism; UMP biosynthesis via de novo pathway; UMP from orotate: step 1/2.</text>
</comment>
<reference evidence="8 9" key="1">
    <citation type="journal article" date="2015" name="Nature">
        <title>rRNA introns, odd ribosomes, and small enigmatic genomes across a large radiation of phyla.</title>
        <authorList>
            <person name="Brown C.T."/>
            <person name="Hug L.A."/>
            <person name="Thomas B.C."/>
            <person name="Sharon I."/>
            <person name="Castelle C.J."/>
            <person name="Singh A."/>
            <person name="Wilkins M.J."/>
            <person name="Williams K.H."/>
            <person name="Banfield J.F."/>
        </authorList>
    </citation>
    <scope>NUCLEOTIDE SEQUENCE [LARGE SCALE GENOMIC DNA]</scope>
</reference>
<feature type="binding site" description="in other chain" evidence="6">
    <location>
        <position position="88"/>
    </location>
    <ligand>
        <name>5-phospho-alpha-D-ribose 1-diphosphate</name>
        <dbReference type="ChEBI" id="CHEBI:58017"/>
        <note>ligand shared between dimeric partners</note>
    </ligand>
</feature>
<evidence type="ECO:0000256" key="1">
    <source>
        <dbReference type="ARBA" id="ARBA00004889"/>
    </source>
</evidence>
<dbReference type="AlphaFoldDB" id="A0A0G1L2D2"/>
<organism evidence="8 9">
    <name type="scientific">Candidatus Yanofskybacteria bacterium GW2011_GWB1_45_11</name>
    <dbReference type="NCBI Taxonomy" id="1619026"/>
    <lineage>
        <taxon>Bacteria</taxon>
        <taxon>Candidatus Yanofskyibacteriota</taxon>
    </lineage>
</organism>
<accession>A0A0G1L2D2</accession>
<evidence type="ECO:0000256" key="5">
    <source>
        <dbReference type="ARBA" id="ARBA00022975"/>
    </source>
</evidence>
<dbReference type="UniPathway" id="UPA00070">
    <property type="reaction ID" value="UER00119"/>
</dbReference>
<dbReference type="NCBIfam" id="TIGR00336">
    <property type="entry name" value="pyrE"/>
    <property type="match status" value="1"/>
</dbReference>
<dbReference type="EC" id="2.4.2.10" evidence="2 6"/>
<dbReference type="InterPro" id="IPR004467">
    <property type="entry name" value="Or_phspho_trans_dom"/>
</dbReference>
<dbReference type="GO" id="GO:0019856">
    <property type="term" value="P:pyrimidine nucleobase biosynthetic process"/>
    <property type="evidence" value="ECO:0007669"/>
    <property type="project" value="TreeGrafter"/>
</dbReference>
<evidence type="ECO:0000256" key="6">
    <source>
        <dbReference type="HAMAP-Rule" id="MF_01208"/>
    </source>
</evidence>
<dbReference type="Gene3D" id="3.40.50.2020">
    <property type="match status" value="1"/>
</dbReference>
<evidence type="ECO:0000256" key="3">
    <source>
        <dbReference type="ARBA" id="ARBA00022676"/>
    </source>
</evidence>
<comment type="subunit">
    <text evidence="6">Homodimer.</text>
</comment>
<feature type="binding site" evidence="6">
    <location>
        <position position="93"/>
    </location>
    <ligand>
        <name>5-phospho-alpha-D-ribose 1-diphosphate</name>
        <dbReference type="ChEBI" id="CHEBI:58017"/>
        <note>ligand shared between dimeric partners</note>
    </ligand>
</feature>
<keyword evidence="3 6" id="KW-0328">Glycosyltransferase</keyword>
<dbReference type="PANTHER" id="PTHR19278:SF9">
    <property type="entry name" value="URIDINE 5'-MONOPHOSPHATE SYNTHASE"/>
    <property type="match status" value="1"/>
</dbReference>
<evidence type="ECO:0000259" key="7">
    <source>
        <dbReference type="Pfam" id="PF00156"/>
    </source>
</evidence>
<dbReference type="SUPFAM" id="SSF53271">
    <property type="entry name" value="PRTase-like"/>
    <property type="match status" value="1"/>
</dbReference>
<feature type="binding site" evidence="6">
    <location>
        <position position="87"/>
    </location>
    <ligand>
        <name>5-phospho-alpha-D-ribose 1-diphosphate</name>
        <dbReference type="ChEBI" id="CHEBI:58017"/>
        <note>ligand shared between dimeric partners</note>
    </ligand>
</feature>
<proteinExistence type="inferred from homology"/>
<comment type="cofactor">
    <cofactor evidence="6">
        <name>Mg(2+)</name>
        <dbReference type="ChEBI" id="CHEBI:18420"/>
    </cofactor>
</comment>
<dbReference type="GO" id="GO:0000287">
    <property type="term" value="F:magnesium ion binding"/>
    <property type="evidence" value="ECO:0007669"/>
    <property type="project" value="UniProtKB-UniRule"/>
</dbReference>
<evidence type="ECO:0000256" key="4">
    <source>
        <dbReference type="ARBA" id="ARBA00022679"/>
    </source>
</evidence>
<feature type="domain" description="Phosphoribosyltransferase" evidence="7">
    <location>
        <begin position="48"/>
        <end position="155"/>
    </location>
</feature>
<sequence length="171" mass="19068">MDSLVQKLKKIGVAKRGQVVLTTGLRSDFYIDLKIAYGDPELLQLMISEVLKRMDKNITCVAGLGHGGIPLATALALNKNLKLVLVRKEKRKHGSKKWIDGYCPIKSDRIVVVDDVLTTGSSIKEIIRKIEPTGAKIIKCIVIVNRSPNKKFKFKVEYLVKAEDLLDRAVV</sequence>
<keyword evidence="4 6" id="KW-0808">Transferase</keyword>
<keyword evidence="6" id="KW-0460">Magnesium</keyword>
<dbReference type="GO" id="GO:0044205">
    <property type="term" value="P:'de novo' UMP biosynthetic process"/>
    <property type="evidence" value="ECO:0007669"/>
    <property type="project" value="UniProtKB-UniRule"/>
</dbReference>
<evidence type="ECO:0000256" key="2">
    <source>
        <dbReference type="ARBA" id="ARBA00011971"/>
    </source>
</evidence>
<comment type="caution">
    <text evidence="8">The sequence shown here is derived from an EMBL/GenBank/DDBJ whole genome shotgun (WGS) entry which is preliminary data.</text>
</comment>
<evidence type="ECO:0000313" key="9">
    <source>
        <dbReference type="Proteomes" id="UP000034368"/>
    </source>
</evidence>
<comment type="function">
    <text evidence="6">Catalyzes the transfer of a ribosyl phosphate group from 5-phosphoribose 1-diphosphate to orotate, leading to the formation of orotidine monophosphate (OMP).</text>
</comment>
<dbReference type="InterPro" id="IPR029057">
    <property type="entry name" value="PRTase-like"/>
</dbReference>
<protein>
    <recommendedName>
        <fullName evidence="2 6">Orotate phosphoribosyltransferase</fullName>
        <shortName evidence="6">OPRT</shortName>
        <shortName evidence="6">OPRTase</shortName>
        <ecNumber evidence="2 6">2.4.2.10</ecNumber>
    </recommendedName>
</protein>
<dbReference type="CDD" id="cd06223">
    <property type="entry name" value="PRTases_typeI"/>
    <property type="match status" value="1"/>
</dbReference>
<dbReference type="GO" id="GO:0004588">
    <property type="term" value="F:orotate phosphoribosyltransferase activity"/>
    <property type="evidence" value="ECO:0007669"/>
    <property type="project" value="UniProtKB-UniRule"/>
</dbReference>
<dbReference type="HAMAP" id="MF_01208">
    <property type="entry name" value="PyrE"/>
    <property type="match status" value="1"/>
</dbReference>
<comment type="catalytic activity">
    <reaction evidence="6">
        <text>orotidine 5'-phosphate + diphosphate = orotate + 5-phospho-alpha-D-ribose 1-diphosphate</text>
        <dbReference type="Rhea" id="RHEA:10380"/>
        <dbReference type="ChEBI" id="CHEBI:30839"/>
        <dbReference type="ChEBI" id="CHEBI:33019"/>
        <dbReference type="ChEBI" id="CHEBI:57538"/>
        <dbReference type="ChEBI" id="CHEBI:58017"/>
        <dbReference type="EC" id="2.4.2.10"/>
    </reaction>
</comment>
<comment type="similarity">
    <text evidence="6">Belongs to the purine/pyrimidine phosphoribosyltransferase family. PyrE subfamily.</text>
</comment>
<dbReference type="InterPro" id="IPR000836">
    <property type="entry name" value="PRTase_dom"/>
</dbReference>
<dbReference type="Proteomes" id="UP000034368">
    <property type="component" value="Unassembled WGS sequence"/>
</dbReference>
<gene>
    <name evidence="6" type="primary">pyrE</name>
    <name evidence="8" type="ORF">UW90_C0012G0004</name>
</gene>
<keyword evidence="5 6" id="KW-0665">Pyrimidine biosynthesis</keyword>
<comment type="caution">
    <text evidence="6">Lacks conserved residue(s) required for the propagation of feature annotation.</text>
</comment>
<feature type="binding site" evidence="6">
    <location>
        <position position="118"/>
    </location>
    <ligand>
        <name>orotate</name>
        <dbReference type="ChEBI" id="CHEBI:30839"/>
    </ligand>
</feature>